<keyword evidence="2" id="KW-0597">Phosphoprotein</keyword>
<reference evidence="10 11" key="1">
    <citation type="submission" date="2024-01" db="EMBL/GenBank/DDBJ databases">
        <title>Complete genome of Cladobotryum mycophilum ATHUM6906.</title>
        <authorList>
            <person name="Christinaki A.C."/>
            <person name="Myridakis A.I."/>
            <person name="Kouvelis V.N."/>
        </authorList>
    </citation>
    <scope>NUCLEOTIDE SEQUENCE [LARGE SCALE GENOMIC DNA]</scope>
    <source>
        <strain evidence="10 11">ATHUM6906</strain>
    </source>
</reference>
<dbReference type="SUPFAM" id="SSF55048">
    <property type="entry name" value="Probable ACP-binding domain of malonyl-CoA ACP transacylase"/>
    <property type="match status" value="1"/>
</dbReference>
<dbReference type="Gene3D" id="3.30.300.30">
    <property type="match status" value="2"/>
</dbReference>
<dbReference type="InterPro" id="IPR009081">
    <property type="entry name" value="PP-bd_ACP"/>
</dbReference>
<dbReference type="CDD" id="cd19545">
    <property type="entry name" value="FUM14_C_NRPS-like"/>
    <property type="match status" value="3"/>
</dbReference>
<dbReference type="InterPro" id="IPR023213">
    <property type="entry name" value="CAT-like_dom_sf"/>
</dbReference>
<evidence type="ECO:0000313" key="11">
    <source>
        <dbReference type="Proteomes" id="UP001338125"/>
    </source>
</evidence>
<keyword evidence="3" id="KW-0436">Ligase</keyword>
<dbReference type="Proteomes" id="UP001338125">
    <property type="component" value="Unassembled WGS sequence"/>
</dbReference>
<dbReference type="CDD" id="cd05918">
    <property type="entry name" value="A_NRPS_SidN3_like"/>
    <property type="match status" value="3"/>
</dbReference>
<keyword evidence="1" id="KW-0596">Phosphopantetheine</keyword>
<dbReference type="PROSITE" id="PS50075">
    <property type="entry name" value="CARRIER"/>
    <property type="match status" value="3"/>
</dbReference>
<dbReference type="InterPro" id="IPR014043">
    <property type="entry name" value="Acyl_transferase_dom"/>
</dbReference>
<name>A0ABR0S9Y0_9HYPO</name>
<dbReference type="SUPFAM" id="SSF52777">
    <property type="entry name" value="CoA-dependent acyltransferases"/>
    <property type="match status" value="7"/>
</dbReference>
<dbReference type="InterPro" id="IPR036736">
    <property type="entry name" value="ACP-like_sf"/>
</dbReference>
<evidence type="ECO:0000259" key="9">
    <source>
        <dbReference type="PROSITE" id="PS52004"/>
    </source>
</evidence>
<dbReference type="InterPro" id="IPR042099">
    <property type="entry name" value="ANL_N_sf"/>
</dbReference>
<dbReference type="PANTHER" id="PTHR45527">
    <property type="entry name" value="NONRIBOSOMAL PEPTIDE SYNTHETASE"/>
    <property type="match status" value="1"/>
</dbReference>
<dbReference type="SMART" id="SM00827">
    <property type="entry name" value="PKS_AT"/>
    <property type="match status" value="1"/>
</dbReference>
<gene>
    <name evidence="10" type="ORF">PT974_10456</name>
</gene>
<dbReference type="InterPro" id="IPR016036">
    <property type="entry name" value="Malonyl_transacylase_ACP-bd"/>
</dbReference>
<dbReference type="Gene3D" id="1.10.1200.10">
    <property type="entry name" value="ACP-like"/>
    <property type="match status" value="3"/>
</dbReference>
<dbReference type="Pfam" id="PF00109">
    <property type="entry name" value="ketoacyl-synt"/>
    <property type="match status" value="1"/>
</dbReference>
<dbReference type="PROSITE" id="PS52004">
    <property type="entry name" value="KS3_2"/>
    <property type="match status" value="1"/>
</dbReference>
<comment type="similarity">
    <text evidence="6">In the C-terminal section; belongs to the NRP synthetase family.</text>
</comment>
<dbReference type="InterPro" id="IPR014030">
    <property type="entry name" value="Ketoacyl_synth_N"/>
</dbReference>
<dbReference type="Pfam" id="PF22621">
    <property type="entry name" value="CurL-like_PKS_C"/>
    <property type="match status" value="1"/>
</dbReference>
<dbReference type="InterPro" id="IPR000873">
    <property type="entry name" value="AMP-dep_synth/lig_dom"/>
</dbReference>
<dbReference type="InterPro" id="IPR001242">
    <property type="entry name" value="Condensation_dom"/>
</dbReference>
<feature type="domain" description="Carrier" evidence="8">
    <location>
        <begin position="1830"/>
        <end position="1906"/>
    </location>
</feature>
<dbReference type="InterPro" id="IPR001227">
    <property type="entry name" value="Ac_transferase_dom_sf"/>
</dbReference>
<evidence type="ECO:0000313" key="10">
    <source>
        <dbReference type="EMBL" id="KAK5988958.1"/>
    </source>
</evidence>
<dbReference type="PROSITE" id="PS00012">
    <property type="entry name" value="PHOSPHOPANTETHEINE"/>
    <property type="match status" value="1"/>
</dbReference>
<dbReference type="Gene3D" id="3.40.366.10">
    <property type="entry name" value="Malonyl-Coenzyme A Acyl Carrier Protein, domain 2"/>
    <property type="match status" value="2"/>
</dbReference>
<sequence length="4916" mass="539693">MATQSTFQVPTIMVEEHHLSNRTVMDQEIDQTLVHEAEEEEVPVPIAICGLGIRLPGGIRDAVRFWDLIINGRDVQCPIPSDRLDVDGALNGTVASETKGYFLDEDLTGFDAAFFSMEKNQEDQCSPYERKLLEVTRECLDDACEVDYRGQEACVGCYVSMPGDDGMYDSRNINILTGGADNASESLTIAKRVSFIYDFQGPSVSKFSGECHASLAALHEACNAIQSGRAKAAIVAGMNLMKASKASQDLKARVDGFEAEAVSAIYIKSLSDAIRDGNSIRAVIQATSLRNSDEAVSTTKVESIVGDSKNASGITSLIEAALRLEHKTATEGEETVSVSSVGAGGSAHVTLESYTSTLITGTDNQAKLILHSAHTQSALDNQIALHDEYLQAHPENVSDFAYTMAVRRQLLSHRTFSIFENGSLVTVPSDSESSLTSPTINMVFSGQGAQWIGMARELIQSNLEFEDDIGMMEALLRKLKKPPTWSIRDELPAAVAGHSSGEIAAAYAAGFLGLREALALAYYTGQVIGNGEKGGAMAAVGLSVEELQQFLRDGVVVACENSPVNTTISGEGEVLEQILASIQSAKPEASVRKLEVDVAYHTRQMSQYVEELSALIQDEDMLLSSSTLARRPSTFVSSVTGKILESREDVGMSYWVKNLVFPVRFSSAVTTLAQLSEHSLFLEIGPDASLSAPISQTCSAASIPCRLWRGNAVSNPAPVFKRCKAISGLPQYPWDHYSQVGLSTDEAPTSEMEMLLRDIWVQVLGDAGDLRSQDIGKSHNFFLLGGDSITAIELASQARDHGIALTATDVTRNPELGQMAAIATMVHDQAVLEPKPFSLIPEATSQKIKETVQKKCKLSAEQAVEDIYPCTPLQEGLMALETKTPGSYTYRQAYKLPEHVDVHCFRNAWERTVEHCASLRTRLVVADGQAFQAVISRDDVWEQVNTDVNAYLESTKAFKMGYGDRLSRSALIQQYDDMYFVWVVHHAIFDGLSMRLVLDMLQNFYNQADVEAVRPYSSFIRYFKSLDSESSGRYWKAELDGAEQARFPAGPAPVGAKASSTMKQTIPFSNSKKDALTNATVIRAAWAIVLARYCDTEDVCFGATVSGRQAPIHGLSKMSGPTIATVPVRIRLDRTKTISTFLGDVQSQALEMVAHEQYGLQNISKLSQDARDACEFSNLLVIQPSKHLSSIAETSEDAVLIRGVDELALTEEAMRGYFNYPFVLQVHVKDSDLELAVTYHPESVSESQCQALGSHLAHVMGQLLSSEELTLADVLVSSTWDLEQASERNKGAVDAEESCLHDLISKQASISPNSQALYSTEATMTYATLDRVSDYFAKQLRCYNVGPETIVPVCLEKSIWAVVAMVGILKAGGVFMPLDPSHPASRRAALVNEVKANIIIASPSTVESCEGMAEHVIEISSSLVTLANRVSTGYQQLSNKSTHDNAAYVLCASSSGGKVDTFAVTHSAICTSLIGQLSAFAIGNTSRVFQFSSYVFDACLTEIFTTLIAGGTICVPTESERMQGASKFMASARVNWTLLTPSFVRTLSPASVPTLETLVLGGEAPSKDIIDTWSGIVQLRNAYGPAEACVTSSVYTFNSRDDSPKTIGRGFAHNNWIVEPDNHNRLAPIGCVGELLIESHAIAHGYLNNEERTKESFIDSVQWLPDSKRRFFKTGDLVKYDAHGSLEYVGRKDTQVKIRGQRLELGEVEYHILTKMEDAQEVVVDIVERDTGKSLVAFVKFKSDYGRPKAGDEYSNFIRDANVRISVKSLLQHLKKVLPTYMVPSLVLPIRSMPLVNSTKADRHALRTLASGMTQNMIAEFSLARQDRVAPETDKERKLVELWAQVLKIDAHEISRFDSFLDIGGDSISAIYLSNLAEQNCMVLSIATILNEPQLVSMAEAAVPGKSHESEVEPFSLIAASERDEIISIIQNECKLSGDQEIEDIYPCTPFQERLMSLAIKQSGSYIARNVYQIPEDVDIDHFKMAWEKTVALSSNLKTRIVLAGTTPVQAVIANDFSWDETNGFDLASYLWRLKRTNMKYGTKLSHFAIIEESKRVRYFIWISHHSIFDHFTIRTNLDVLQRVYKEGTASVLPSFANFVKFATQLDQKSAESFWLAQLKDAKNPSFPPANSGKYNKTRALKRSIILPSSKRTFVTKASVLRAAWALILARYSNTDDVCFGSAISGRQAPVPDLTEMAGPTVATLPIRVRLDAKKRVSAFLQDIQNQASDMIPFEQFGLQNIADLGPSAKEACEFSSVIVVQPVQHLTVDEQVLVLMDDKELFETCFSYPLIVQCHLDEDRIDLDLMYKTSILAEQQIRALSNQFEHVVNQLLSEDAVVLGDVSVACDWDVEYALATNTVLTEIVEDGIHNLIEQSVRYYPNSLAVRASDVTLTYKQMDQAANRLANYLVRSLGVTVGDYIHVCFEKSAWFVVSILAINKAGAAWSPLDPSHPAPYHQRIIQQTGARLVLASPSNVAKCERLSVGVIEVSSDLDAMLTADKQYNRGKPIIAINSQDVAYVLFTSSTGAPKGVVFEHVAVCTAQVAISKRLCLTRDSKMLQLASFMSDVSISEIICPLLNGASVYMPAAAQMSSPASYIQEEQITAAMMTPSLVQTILPVDIPCLKLLVLHGEPVTRDIVKSWYGKVRLISSWGLTETSALCTTHEYKSAKETPMTIGRPVGGLCWIVDPSDAQRLAPIGTIGEIVVQGPSLFREYLADPEKTACATLAPPAWASKCNSAHWNRLYKTGDLAQYNADGTLRYVGHKDKEVKINGLRVEPGEIEYHIRKNLDSVHQVAVDVFEAEGTSTLIAYLCFTEAILPANNAATAKACEVFLPVTDDLKSQISSLLGRLSVVLPPYMVPSMFVPCQIMPVLASSKVDCNLLLQLTASLAQEDLEQYSLSKTTKCAPETAMESRLQHIWAEVLDIPADAIGREDNFLRMSGDSDAATVLAAVARDHGIHLRAADIFEDPRLLAVAAKARDVGGDLEEIGTVEPFGLLEQYHADLLLSDEIMDDLGLTGDMDIEDGYPCTHLQEGLMALADEQPTSYMAKRIYTLPPNVDVEQFKLSWERTLRICKTLRTRITVIDGQSIQAIVKNDIVWEPTAISLKAFANYTQTIEMRYNSRLCRYALITEGATTYFALIVHHTIIDEWAMSIVLDTLHRIYHELDYEAPVPYARFIKYVATLDARTAMGYWHAQLVDAKKAGFPKSASRTGESKGMLVSERKIALPSTNSSFTKSTILRAAWAIVLARYAGNQDVTFGIATSGREALLAGLTEMTGPTTATVPIRVRLVNDQRVSDFLHGVQNQALEMIAYEQFGLLNIADVSADAQDVCDFSSLFVIQPARQQSYEYAPILIQQESPQEAAAQNYCAYPLVAEAILSDEHVYLAFRYNSEFLMESELVTLAHQFEHVVSQLVNQQNASLSSISCLSDWDKQYILDLNKDVPEVVNECVHSLIEEQCRARPNALAVHAWDGGFTYSELDRAANRLAHHLVRNFNVKVGDVIPVCFEKSAWFVIAILAIKKAGAAWAPLDSTHPGVRHHQIVSQTQASLIVTSPANASKCEKLVPNVLAVSPKLDAKLQVDEKMSRRAPFVSVTPNDIAYTLFTQDCTGMPKGVVMEHEAVCTSQKEIAKRLGLTPAARILQSMPFVFDAAIGEIIPTLMSGATVCIPSWKTQKNCLARYMREEKITGALIPPSFARSIKMEEVPSLELLVFTGEPVPRDVLNYWFGKLRLINGWGPAEAGVFSTLHEWQSLEESTMNIGRPVGGSCWIVEPENPQKLAPAGTIGEIVIQGPNILREYMDDDKHTEAVMVTSLPEWVPNRESTHWNRFYKTSELGYYNADGTITYHGRKDRKSRTGTPIEEAPPTPVSDLHRTPEFRPQVVEDSKVPDSPSRISALDLENARPMDASSTSMLDDCVHILIENQAKENPDAVAIDAWDAFLTYQELDGAANRLANHLVRTHNVRVGDLIPACFENSAWYVVSILAINKAGATWIPLDPFNLEFNEQIVAQTQSSLVLTSSTLASGCEKLAPNVLVISPELDARLSGVSKYNRNKPIIALTPEDISFVLFESDSTDIPKGVVVEHRTLCSNQTAISKTLGHGPGVRSLQLAPLISDISIAEIITALISGATLCIPSLEQKTVSLILYMQESMVNVAMLPVSVTCVMNPEEVPCLQLFIILDDYSVMGEALEPWFGQARLFNISESEYSDDESDAVPELDFPEAPLNIVTTTDRNINDYESTTDNSEGLETPTTPTFVIEDHSETQPTTVEPTQHDTTEEVEQAAEVVEDETATVDPAARQYWTELLQGSKSAVFPSISDVSKEASYQVKTKIEVSAAATGFSNATVLKAAWGMLLSRYCGSSDICFGTSASDSVDAIVPLRVAVDSEKSIPQLLGQIQTQADEATNYESLGLKNIAQFSADAESACQFTSLLLTHDQVPVSTETLQQYPLIIQAKLNDDSADLTLISNSTSAPENLLHALSSQLDHIINQIVSTPRSTLGCLSLVSACDMGHYISINSKLTDVVDACIHDLIEEQVEQTPDAPAVVAWDGELTYSELNRAANRLAHHLKNNYDIKKDDRVPICFDKSVWFIVSILAVLKAGGAWVPLDPSHSAQRLKFIIKRTRAKVALVSASTSELCSGMVHSVVTVGRELDTRLSKFKLHSRKGPMTQVSANHAAYVLYNATGPAKGLVMQHGSFCTSQVAIVKRLGFSPETRMLQFADFMNGVSIGEIFNTLISGAALCIPSDEMKSNGLAEFIRENNVTFASTIAPNDVPSLKTLALVGESVSRDILSTWIGQCRLLNAWGPAETGTFSATHEFKSADEEPNTIGKPVGSFCWIVDPADPQRLPPVGTVGEVVVQGPTLFREYLSDPTKTQAATVLTLPDWVPYRHLQHWNKFYKSGALCRLNLDGNLEVQY</sequence>
<dbReference type="InterPro" id="IPR020806">
    <property type="entry name" value="PKS_PP-bd"/>
</dbReference>
<dbReference type="Gene3D" id="3.30.559.10">
    <property type="entry name" value="Chloramphenicol acetyltransferase-like domain"/>
    <property type="match status" value="3"/>
</dbReference>
<evidence type="ECO:0000256" key="1">
    <source>
        <dbReference type="ARBA" id="ARBA00022450"/>
    </source>
</evidence>
<evidence type="ECO:0000259" key="8">
    <source>
        <dbReference type="PROSITE" id="PS50075"/>
    </source>
</evidence>
<feature type="region of interest" description="Disordered" evidence="7">
    <location>
        <begin position="3848"/>
        <end position="3874"/>
    </location>
</feature>
<dbReference type="InterPro" id="IPR016039">
    <property type="entry name" value="Thiolase-like"/>
</dbReference>
<dbReference type="Pfam" id="PF00550">
    <property type="entry name" value="PP-binding"/>
    <property type="match status" value="3"/>
</dbReference>
<organism evidence="10 11">
    <name type="scientific">Cladobotryum mycophilum</name>
    <dbReference type="NCBI Taxonomy" id="491253"/>
    <lineage>
        <taxon>Eukaryota</taxon>
        <taxon>Fungi</taxon>
        <taxon>Dikarya</taxon>
        <taxon>Ascomycota</taxon>
        <taxon>Pezizomycotina</taxon>
        <taxon>Sordariomycetes</taxon>
        <taxon>Hypocreomycetidae</taxon>
        <taxon>Hypocreales</taxon>
        <taxon>Hypocreaceae</taxon>
        <taxon>Cladobotryum</taxon>
    </lineage>
</organism>
<dbReference type="InterPro" id="IPR006162">
    <property type="entry name" value="Ppantetheine_attach_site"/>
</dbReference>
<keyword evidence="5" id="KW-0677">Repeat</keyword>
<dbReference type="Pfam" id="PF00698">
    <property type="entry name" value="Acyl_transf_1"/>
    <property type="match status" value="1"/>
</dbReference>
<dbReference type="Gene3D" id="3.40.47.10">
    <property type="match status" value="2"/>
</dbReference>
<dbReference type="SUPFAM" id="SSF56801">
    <property type="entry name" value="Acetyl-CoA synthetase-like"/>
    <property type="match status" value="5"/>
</dbReference>
<dbReference type="CDD" id="cd00833">
    <property type="entry name" value="PKS"/>
    <property type="match status" value="1"/>
</dbReference>
<proteinExistence type="inferred from homology"/>
<dbReference type="NCBIfam" id="NF003417">
    <property type="entry name" value="PRK04813.1"/>
    <property type="match status" value="5"/>
</dbReference>
<dbReference type="InterPro" id="IPR020841">
    <property type="entry name" value="PKS_Beta-ketoAc_synthase_dom"/>
</dbReference>
<dbReference type="Pfam" id="PF00501">
    <property type="entry name" value="AMP-binding"/>
    <property type="match status" value="5"/>
</dbReference>
<evidence type="ECO:0000256" key="6">
    <source>
        <dbReference type="ARBA" id="ARBA00029443"/>
    </source>
</evidence>
<evidence type="ECO:0000256" key="4">
    <source>
        <dbReference type="ARBA" id="ARBA00022679"/>
    </source>
</evidence>
<dbReference type="InterPro" id="IPR045851">
    <property type="entry name" value="AMP-bd_C_sf"/>
</dbReference>
<dbReference type="Gene3D" id="3.40.50.12780">
    <property type="entry name" value="N-terminal domain of ligase-like"/>
    <property type="match status" value="5"/>
</dbReference>
<feature type="domain" description="Carrier" evidence="8">
    <location>
        <begin position="2907"/>
        <end position="2983"/>
    </location>
</feature>
<protein>
    <submittedName>
        <fullName evidence="10">Nonribosomal peptide synthetase lcsA</fullName>
    </submittedName>
</protein>
<dbReference type="Pfam" id="PF00668">
    <property type="entry name" value="Condensation"/>
    <property type="match status" value="3"/>
</dbReference>
<dbReference type="Gene3D" id="1.10.1240.100">
    <property type="match status" value="1"/>
</dbReference>
<dbReference type="NCBIfam" id="TIGR01733">
    <property type="entry name" value="AA-adenyl-dom"/>
    <property type="match status" value="1"/>
</dbReference>
<dbReference type="SUPFAM" id="SSF47336">
    <property type="entry name" value="ACP-like"/>
    <property type="match status" value="3"/>
</dbReference>
<dbReference type="SUPFAM" id="SSF52151">
    <property type="entry name" value="FabD/lysophospholipase-like"/>
    <property type="match status" value="1"/>
</dbReference>
<comment type="caution">
    <text evidence="10">The sequence shown here is derived from an EMBL/GenBank/DDBJ whole genome shotgun (WGS) entry which is preliminary data.</text>
</comment>
<dbReference type="PANTHER" id="PTHR45527:SF1">
    <property type="entry name" value="FATTY ACID SYNTHASE"/>
    <property type="match status" value="1"/>
</dbReference>
<dbReference type="SUPFAM" id="SSF53901">
    <property type="entry name" value="Thiolase-like"/>
    <property type="match status" value="1"/>
</dbReference>
<evidence type="ECO:0000256" key="2">
    <source>
        <dbReference type="ARBA" id="ARBA00022553"/>
    </source>
</evidence>
<dbReference type="InterPro" id="IPR016035">
    <property type="entry name" value="Acyl_Trfase/lysoPLipase"/>
</dbReference>
<dbReference type="InterPro" id="IPR010071">
    <property type="entry name" value="AA_adenyl_dom"/>
</dbReference>
<feature type="domain" description="Carrier" evidence="8">
    <location>
        <begin position="747"/>
        <end position="827"/>
    </location>
</feature>
<dbReference type="EMBL" id="JAVFKD010000015">
    <property type="protein sequence ID" value="KAK5988958.1"/>
    <property type="molecule type" value="Genomic_DNA"/>
</dbReference>
<keyword evidence="11" id="KW-1185">Reference proteome</keyword>
<keyword evidence="4" id="KW-0808">Transferase</keyword>
<evidence type="ECO:0000256" key="7">
    <source>
        <dbReference type="SAM" id="MobiDB-lite"/>
    </source>
</evidence>
<evidence type="ECO:0000256" key="3">
    <source>
        <dbReference type="ARBA" id="ARBA00022598"/>
    </source>
</evidence>
<dbReference type="SMART" id="SM00823">
    <property type="entry name" value="PKS_PP"/>
    <property type="match status" value="1"/>
</dbReference>
<feature type="domain" description="Ketosynthase family 3 (KS3)" evidence="9">
    <location>
        <begin position="43"/>
        <end position="429"/>
    </location>
</feature>
<dbReference type="Gene3D" id="3.30.559.30">
    <property type="entry name" value="Nonribosomal peptide synthetase, condensation domain"/>
    <property type="match status" value="4"/>
</dbReference>
<evidence type="ECO:0000256" key="5">
    <source>
        <dbReference type="ARBA" id="ARBA00022737"/>
    </source>
</evidence>
<accession>A0ABR0S9Y0</accession>
<dbReference type="SMART" id="SM00825">
    <property type="entry name" value="PKS_KS"/>
    <property type="match status" value="1"/>
</dbReference>